<protein>
    <submittedName>
        <fullName evidence="1">Uncharacterized protein</fullName>
    </submittedName>
</protein>
<evidence type="ECO:0000313" key="2">
    <source>
        <dbReference type="Proteomes" id="UP001597467"/>
    </source>
</evidence>
<dbReference type="EMBL" id="JBHULM010000004">
    <property type="protein sequence ID" value="MFD2541065.1"/>
    <property type="molecule type" value="Genomic_DNA"/>
</dbReference>
<keyword evidence="2" id="KW-1185">Reference proteome</keyword>
<sequence length="133" mass="15517">MKNLIIIISLFLFSLNSDSQVDIKLKNDYLLKGKLITKIDKLIPQCGILAWATIVEFEVIYFSDSSYSEKIIPVVIACPNPYKTGLYEIGNTYELVLSSNKWDISEWVFFESSKELLTKYDMKKHYWFSKLIK</sequence>
<proteinExistence type="predicted"/>
<reference evidence="2" key="1">
    <citation type="journal article" date="2019" name="Int. J. Syst. Evol. Microbiol.">
        <title>The Global Catalogue of Microorganisms (GCM) 10K type strain sequencing project: providing services to taxonomists for standard genome sequencing and annotation.</title>
        <authorList>
            <consortium name="The Broad Institute Genomics Platform"/>
            <consortium name="The Broad Institute Genome Sequencing Center for Infectious Disease"/>
            <person name="Wu L."/>
            <person name="Ma J."/>
        </authorList>
    </citation>
    <scope>NUCLEOTIDE SEQUENCE [LARGE SCALE GENOMIC DNA]</scope>
    <source>
        <strain evidence="2">KCTC 42808</strain>
    </source>
</reference>
<evidence type="ECO:0000313" key="1">
    <source>
        <dbReference type="EMBL" id="MFD2541065.1"/>
    </source>
</evidence>
<dbReference type="Proteomes" id="UP001597467">
    <property type="component" value="Unassembled WGS sequence"/>
</dbReference>
<organism evidence="1 2">
    <name type="scientific">Lacinutrix gracilariae</name>
    <dbReference type="NCBI Taxonomy" id="1747198"/>
    <lineage>
        <taxon>Bacteria</taxon>
        <taxon>Pseudomonadati</taxon>
        <taxon>Bacteroidota</taxon>
        <taxon>Flavobacteriia</taxon>
        <taxon>Flavobacteriales</taxon>
        <taxon>Flavobacteriaceae</taxon>
        <taxon>Lacinutrix</taxon>
    </lineage>
</organism>
<name>A0ABW5JYM4_9FLAO</name>
<gene>
    <name evidence="1" type="ORF">ACFSSB_01930</name>
</gene>
<comment type="caution">
    <text evidence="1">The sequence shown here is derived from an EMBL/GenBank/DDBJ whole genome shotgun (WGS) entry which is preliminary data.</text>
</comment>
<accession>A0ABW5JYM4</accession>
<dbReference type="RefSeq" id="WP_379900387.1">
    <property type="nucleotide sequence ID" value="NZ_JBHULM010000004.1"/>
</dbReference>